<dbReference type="EMBL" id="JAUGQQ010000013">
    <property type="protein sequence ID" value="MDN3725331.1"/>
    <property type="molecule type" value="Genomic_DNA"/>
</dbReference>
<organism evidence="2 3">
    <name type="scientific">Aequorivita aurantiaca</name>
    <dbReference type="NCBI Taxonomy" id="3053356"/>
    <lineage>
        <taxon>Bacteria</taxon>
        <taxon>Pseudomonadati</taxon>
        <taxon>Bacteroidota</taxon>
        <taxon>Flavobacteriia</taxon>
        <taxon>Flavobacteriales</taxon>
        <taxon>Flavobacteriaceae</taxon>
        <taxon>Aequorivita</taxon>
    </lineage>
</organism>
<dbReference type="Gene3D" id="3.30.1330.40">
    <property type="entry name" value="RutC-like"/>
    <property type="match status" value="1"/>
</dbReference>
<accession>A0ABT8DMX5</accession>
<dbReference type="Proteomes" id="UP001244787">
    <property type="component" value="Unassembled WGS sequence"/>
</dbReference>
<proteinExistence type="predicted"/>
<evidence type="ECO:0000259" key="1">
    <source>
        <dbReference type="Pfam" id="PF14588"/>
    </source>
</evidence>
<keyword evidence="3" id="KW-1185">Reference proteome</keyword>
<name>A0ABT8DMX5_9FLAO</name>
<dbReference type="Pfam" id="PF14588">
    <property type="entry name" value="YjgF_endoribonc"/>
    <property type="match status" value="1"/>
</dbReference>
<dbReference type="RefSeq" id="WP_290255421.1">
    <property type="nucleotide sequence ID" value="NZ_JAUGQQ010000013.1"/>
</dbReference>
<dbReference type="PANTHER" id="PTHR43760">
    <property type="entry name" value="ENDORIBONUCLEASE-RELATED"/>
    <property type="match status" value="1"/>
</dbReference>
<evidence type="ECO:0000313" key="2">
    <source>
        <dbReference type="EMBL" id="MDN3725331.1"/>
    </source>
</evidence>
<dbReference type="InterPro" id="IPR035959">
    <property type="entry name" value="RutC-like_sf"/>
</dbReference>
<dbReference type="CDD" id="cd02199">
    <property type="entry name" value="YjgF_YER057c_UK114_like_1"/>
    <property type="match status" value="1"/>
</dbReference>
<evidence type="ECO:0000313" key="3">
    <source>
        <dbReference type="Proteomes" id="UP001244787"/>
    </source>
</evidence>
<gene>
    <name evidence="2" type="ORF">QRD02_13165</name>
</gene>
<feature type="domain" description="Endoribonuclease L-PSP/chorismate mutase-like" evidence="1">
    <location>
        <begin position="7"/>
        <end position="140"/>
    </location>
</feature>
<sequence>MSLNENLLKLNLKLPKVTHPGGNYLSLNIRGNIAYVAIQFPILNGEYLYQGRLGNEITTAQGYEAMQLCALNVIAHTESKIGYKQIIGLNHFDAYFQASDSWDDSPTIVNGASDIFVQLLGEKGNHTRAIFGVDKLPRNFCVGVTASFTVKSVE</sequence>
<comment type="caution">
    <text evidence="2">The sequence shown here is derived from an EMBL/GenBank/DDBJ whole genome shotgun (WGS) entry which is preliminary data.</text>
</comment>
<protein>
    <submittedName>
        <fullName evidence="2">RidA family protein</fullName>
    </submittedName>
</protein>
<dbReference type="SUPFAM" id="SSF55298">
    <property type="entry name" value="YjgF-like"/>
    <property type="match status" value="1"/>
</dbReference>
<dbReference type="PANTHER" id="PTHR43760:SF1">
    <property type="entry name" value="ENDORIBONUCLEASE L-PSP_CHORISMATE MUTASE-LIKE DOMAIN-CONTAINING PROTEIN"/>
    <property type="match status" value="1"/>
</dbReference>
<reference evidence="2 3" key="1">
    <citation type="submission" date="2023-06" db="EMBL/GenBank/DDBJ databases">
        <authorList>
            <person name="Ye Y.-Q."/>
            <person name="Du Z.-J."/>
        </authorList>
    </citation>
    <scope>NUCLEOTIDE SEQUENCE [LARGE SCALE GENOMIC DNA]</scope>
    <source>
        <strain evidence="2 3">SDUM287046</strain>
    </source>
</reference>
<dbReference type="InterPro" id="IPR013813">
    <property type="entry name" value="Endoribo_LPSP/chorism_mut-like"/>
</dbReference>